<sequence>MGMFSSKVRCPYCRSQHLQFMQQDRKGFSAGKAAAGALLTGGVGLLAGFAGKKGKNNWYCMDCGRVFQTKK</sequence>
<keyword evidence="1" id="KW-0472">Membrane</keyword>
<evidence type="ECO:0008006" key="4">
    <source>
        <dbReference type="Google" id="ProtNLM"/>
    </source>
</evidence>
<dbReference type="RefSeq" id="WP_003038243.1">
    <property type="nucleotide sequence ID" value="NZ_AICP01000061.1"/>
</dbReference>
<protein>
    <recommendedName>
        <fullName evidence="4">LITAF domain-containing protein</fullName>
    </recommendedName>
</protein>
<dbReference type="AlphaFoldDB" id="I0S8Z4"/>
<evidence type="ECO:0000256" key="1">
    <source>
        <dbReference type="SAM" id="Phobius"/>
    </source>
</evidence>
<keyword evidence="1" id="KW-1133">Transmembrane helix</keyword>
<keyword evidence="1" id="KW-0812">Transmembrane</keyword>
<organism evidence="2 3">
    <name type="scientific">Streptococcus anginosus subsp. whileyi CCUG 39159</name>
    <dbReference type="NCBI Taxonomy" id="1095729"/>
    <lineage>
        <taxon>Bacteria</taxon>
        <taxon>Bacillati</taxon>
        <taxon>Bacillota</taxon>
        <taxon>Bacilli</taxon>
        <taxon>Lactobacillales</taxon>
        <taxon>Streptococcaceae</taxon>
        <taxon>Streptococcus</taxon>
        <taxon>Streptococcus anginosus group</taxon>
    </lineage>
</organism>
<dbReference type="EMBL" id="AICP01000061">
    <property type="protein sequence ID" value="EID19847.1"/>
    <property type="molecule type" value="Genomic_DNA"/>
</dbReference>
<keyword evidence="3" id="KW-1185">Reference proteome</keyword>
<gene>
    <name evidence="2" type="ORF">HMPREF1043_0905</name>
</gene>
<feature type="transmembrane region" description="Helical" evidence="1">
    <location>
        <begin position="33"/>
        <end position="51"/>
    </location>
</feature>
<evidence type="ECO:0000313" key="2">
    <source>
        <dbReference type="EMBL" id="EID19847.1"/>
    </source>
</evidence>
<evidence type="ECO:0000313" key="3">
    <source>
        <dbReference type="Proteomes" id="UP000003245"/>
    </source>
</evidence>
<accession>I0S8Z4</accession>
<dbReference type="Proteomes" id="UP000003245">
    <property type="component" value="Unassembled WGS sequence"/>
</dbReference>
<name>I0S8Z4_STRAP</name>
<reference evidence="2 3" key="1">
    <citation type="submission" date="2012-01" db="EMBL/GenBank/DDBJ databases">
        <authorList>
            <person name="Harkins D.M."/>
            <person name="Madupu R."/>
            <person name="Durkin A.S."/>
            <person name="Torralba M."/>
            <person name="Methe B."/>
            <person name="Sutton G.G."/>
            <person name="Nelson K.E."/>
        </authorList>
    </citation>
    <scope>NUCLEOTIDE SEQUENCE [LARGE SCALE GENOMIC DNA]</scope>
    <source>
        <strain evidence="2 3">CCUG 39159</strain>
    </source>
</reference>
<proteinExistence type="predicted"/>
<dbReference type="PATRIC" id="fig|1095729.3.peg.1999"/>
<comment type="caution">
    <text evidence="2">The sequence shown here is derived from an EMBL/GenBank/DDBJ whole genome shotgun (WGS) entry which is preliminary data.</text>
</comment>